<sequence length="342" mass="38669">MEWTAVSREESLKIISAAIKCRLSNEGLRISIISECLRSVLYQYSVSDIKDTREAVASLRLTNAVRRKLAPLWPDVLDCSNVIYPGALAVLESMAELGDMIRLEGGKWLTAPLHAVRVDNEMAILIGGDPAYALPIDMDVKTIGRVRLVEQRVCEGIVELWDANEWIGAPVEGHEIWMSNLFSHTCSRLTDVPNNIGDVTVYVKGRWLKLSEIPSCERIILLCKLSIGTSFSYFLGEFVDGELSRMSSLESSDDARRLRFYQDIREACSLKIKIKKDNGLIKMKLVRPLPRRESKVLMLGWRESGHKYEPSWIAHYIFPEEVLPIVRCTFEGLGIVLVNESK</sequence>
<dbReference type="EMBL" id="JASSOM010000047">
    <property type="protein sequence ID" value="MDK9363214.1"/>
    <property type="molecule type" value="Genomic_DNA"/>
</dbReference>
<organism evidence="1 2">
    <name type="scientific">Lelliottia wanjuensis</name>
    <dbReference type="NCBI Taxonomy" id="3050585"/>
    <lineage>
        <taxon>Bacteria</taxon>
        <taxon>Pseudomonadati</taxon>
        <taxon>Pseudomonadota</taxon>
        <taxon>Gammaproteobacteria</taxon>
        <taxon>Enterobacterales</taxon>
        <taxon>Enterobacteriaceae</taxon>
        <taxon>Lelliottia</taxon>
    </lineage>
</organism>
<reference evidence="1 2" key="1">
    <citation type="submission" date="2023-06" db="EMBL/GenBank/DDBJ databases">
        <title>Identification and characterization of antibiotic-resistant Gram-negative bacteria.</title>
        <authorList>
            <person name="Cho G.-S."/>
            <person name="Lee J."/>
            <person name="Tai E."/>
            <person name="Jeong S."/>
            <person name="Kim I."/>
            <person name="Kim B.-E."/>
            <person name="Jeong M.-I."/>
            <person name="Oh K.-K."/>
            <person name="Franz C.M.A.P."/>
        </authorList>
    </citation>
    <scope>NUCLEOTIDE SEQUENCE [LARGE SCALE GENOMIC DNA]</scope>
    <source>
        <strain evidence="1 2">V106_12</strain>
    </source>
</reference>
<keyword evidence="2" id="KW-1185">Reference proteome</keyword>
<dbReference type="Proteomes" id="UP001223214">
    <property type="component" value="Unassembled WGS sequence"/>
</dbReference>
<dbReference type="RefSeq" id="WP_285150383.1">
    <property type="nucleotide sequence ID" value="NZ_JASSOM010000047.1"/>
</dbReference>
<dbReference type="AlphaFoldDB" id="A0AAP4FVR1"/>
<evidence type="ECO:0000313" key="2">
    <source>
        <dbReference type="Proteomes" id="UP001223214"/>
    </source>
</evidence>
<protein>
    <submittedName>
        <fullName evidence="1">Uncharacterized protein</fullName>
    </submittedName>
</protein>
<proteinExistence type="predicted"/>
<evidence type="ECO:0000313" key="1">
    <source>
        <dbReference type="EMBL" id="MDK9363214.1"/>
    </source>
</evidence>
<name>A0AAP4FVR1_9ENTR</name>
<accession>A0AAP4FVR1</accession>
<gene>
    <name evidence="1" type="ORF">QQF32_08395</name>
</gene>
<comment type="caution">
    <text evidence="1">The sequence shown here is derived from an EMBL/GenBank/DDBJ whole genome shotgun (WGS) entry which is preliminary data.</text>
</comment>